<dbReference type="Proteomes" id="UP000267945">
    <property type="component" value="Chromosome"/>
</dbReference>
<accession>A0A3Q8SRA7</accession>
<dbReference type="EMBL" id="CP019581">
    <property type="protein sequence ID" value="AZK92171.1"/>
    <property type="molecule type" value="Genomic_DNA"/>
</dbReference>
<reference evidence="1 2" key="1">
    <citation type="submission" date="2017-02" db="EMBL/GenBank/DDBJ databases">
        <title>Complete genome sequence of Lactobacillus helveticus.</title>
        <authorList>
            <person name="Kim J.F."/>
            <person name="Chung Y."/>
            <person name="Kwak M."/>
        </authorList>
    </citation>
    <scope>NUCLEOTIDE SEQUENCE [LARGE SCALE GENOMIC DNA]</scope>
    <source>
        <strain evidence="1 2">LH5</strain>
    </source>
</reference>
<protein>
    <submittedName>
        <fullName evidence="1">Uncharacterized protein</fullName>
    </submittedName>
</protein>
<dbReference type="RefSeq" id="WP_014918310.1">
    <property type="nucleotide sequence ID" value="NZ_CP035307.1"/>
</dbReference>
<gene>
    <name evidence="1" type="ORF">LH5_01945</name>
</gene>
<name>A0A3Q8SRA7_LACHE</name>
<proteinExistence type="predicted"/>
<evidence type="ECO:0000313" key="2">
    <source>
        <dbReference type="Proteomes" id="UP000267945"/>
    </source>
</evidence>
<dbReference type="AlphaFoldDB" id="A0A3Q8SRA7"/>
<evidence type="ECO:0000313" key="1">
    <source>
        <dbReference type="EMBL" id="AZK92171.1"/>
    </source>
</evidence>
<organism evidence="1 2">
    <name type="scientific">Lactobacillus helveticus</name>
    <name type="common">Lactobacillus suntoryeus</name>
    <dbReference type="NCBI Taxonomy" id="1587"/>
    <lineage>
        <taxon>Bacteria</taxon>
        <taxon>Bacillati</taxon>
        <taxon>Bacillota</taxon>
        <taxon>Bacilli</taxon>
        <taxon>Lactobacillales</taxon>
        <taxon>Lactobacillaceae</taxon>
        <taxon>Lactobacillus</taxon>
    </lineage>
</organism>
<dbReference type="GeneID" id="99758080"/>
<sequence>MNLSRDHMMRTIETIAFKTNQAFPIKTKRPRTNAKYQNLSPKFIDPNHWEKYVNQDISKNSKVIAEIKKNNEKIIDQYLKNAQMDFNEFTANPREQLKDFVANCNNKLNTFS</sequence>